<sequence>MNKSNLMGIFVDSNKVKHAAVKIGYLVLKAPFNYLGSRVGDLMSCIQSWHDVTKGIHTRLSKRKLKTLSIEGRLTLLKSVLGAILIYHISIFKVPMKVLQNMESIRARFFNGADVNSKKPSWVRWKSVLGAKDVGGLGVFSLFALNRALMFKWVWSFITPKLGNGVNTSFWDVAWCGDIAFKNLVPRLYALESMKNIEVVSKLSHGEGVTLSNSNDRWSWSLVGSSDFSVSSVRKLIDNAILPKGILKTRWIKEVPTKINVHA</sequence>
<dbReference type="AlphaFoldDB" id="A0A699IIN8"/>
<gene>
    <name evidence="1" type="ORF">Tci_530820</name>
</gene>
<organism evidence="1">
    <name type="scientific">Tanacetum cinerariifolium</name>
    <name type="common">Dalmatian daisy</name>
    <name type="synonym">Chrysanthemum cinerariifolium</name>
    <dbReference type="NCBI Taxonomy" id="118510"/>
    <lineage>
        <taxon>Eukaryota</taxon>
        <taxon>Viridiplantae</taxon>
        <taxon>Streptophyta</taxon>
        <taxon>Embryophyta</taxon>
        <taxon>Tracheophyta</taxon>
        <taxon>Spermatophyta</taxon>
        <taxon>Magnoliopsida</taxon>
        <taxon>eudicotyledons</taxon>
        <taxon>Gunneridae</taxon>
        <taxon>Pentapetalae</taxon>
        <taxon>asterids</taxon>
        <taxon>campanulids</taxon>
        <taxon>Asterales</taxon>
        <taxon>Asteraceae</taxon>
        <taxon>Asteroideae</taxon>
        <taxon>Anthemideae</taxon>
        <taxon>Anthemidinae</taxon>
        <taxon>Tanacetum</taxon>
    </lineage>
</organism>
<reference evidence="1" key="1">
    <citation type="journal article" date="2019" name="Sci. Rep.">
        <title>Draft genome of Tanacetum cinerariifolium, the natural source of mosquito coil.</title>
        <authorList>
            <person name="Yamashiro T."/>
            <person name="Shiraishi A."/>
            <person name="Satake H."/>
            <person name="Nakayama K."/>
        </authorList>
    </citation>
    <scope>NUCLEOTIDE SEQUENCE</scope>
</reference>
<comment type="caution">
    <text evidence="1">The sequence shown here is derived from an EMBL/GenBank/DDBJ whole genome shotgun (WGS) entry which is preliminary data.</text>
</comment>
<protein>
    <submittedName>
        <fullName evidence="1">RNA-directed DNA polymerase, eukaryota, reverse transcriptase zinc-binding domain protein</fullName>
    </submittedName>
</protein>
<name>A0A699IIN8_TANCI</name>
<accession>A0A699IIN8</accession>
<keyword evidence="1" id="KW-0695">RNA-directed DNA polymerase</keyword>
<proteinExistence type="predicted"/>
<keyword evidence="1" id="KW-0808">Transferase</keyword>
<evidence type="ECO:0000313" key="1">
    <source>
        <dbReference type="EMBL" id="GEZ58847.1"/>
    </source>
</evidence>
<keyword evidence="1" id="KW-0548">Nucleotidyltransferase</keyword>
<dbReference type="PANTHER" id="PTHR33116:SF79">
    <property type="entry name" value="REVERSE TRANSCRIPTASE DOMAIN, ZINC FINGER, CCHC-TYPE-RELATED"/>
    <property type="match status" value="1"/>
</dbReference>
<dbReference type="EMBL" id="BKCJ010297425">
    <property type="protein sequence ID" value="GEZ58847.1"/>
    <property type="molecule type" value="Genomic_DNA"/>
</dbReference>
<dbReference type="PANTHER" id="PTHR33116">
    <property type="entry name" value="REVERSE TRANSCRIPTASE ZINC-BINDING DOMAIN-CONTAINING PROTEIN-RELATED-RELATED"/>
    <property type="match status" value="1"/>
</dbReference>
<dbReference type="GO" id="GO:0003964">
    <property type="term" value="F:RNA-directed DNA polymerase activity"/>
    <property type="evidence" value="ECO:0007669"/>
    <property type="project" value="UniProtKB-KW"/>
</dbReference>